<sequence>MCVFPDCPCAVNYEAEILAEALRDFEFGRNAQVLAPTSSLGTARHVLKIPLRHEAEAVGEAKQIRSNPSFFNSLKISRDTRDSKLSYLLYMLLRREKDSTPQLLFLAHAAHSANN</sequence>
<dbReference type="Proteomes" id="UP000054477">
    <property type="component" value="Unassembled WGS sequence"/>
</dbReference>
<evidence type="ECO:0000313" key="2">
    <source>
        <dbReference type="Proteomes" id="UP000054477"/>
    </source>
</evidence>
<organism evidence="1 2">
    <name type="scientific">Laccaria amethystina LaAM-08-1</name>
    <dbReference type="NCBI Taxonomy" id="1095629"/>
    <lineage>
        <taxon>Eukaryota</taxon>
        <taxon>Fungi</taxon>
        <taxon>Dikarya</taxon>
        <taxon>Basidiomycota</taxon>
        <taxon>Agaricomycotina</taxon>
        <taxon>Agaricomycetes</taxon>
        <taxon>Agaricomycetidae</taxon>
        <taxon>Agaricales</taxon>
        <taxon>Agaricineae</taxon>
        <taxon>Hydnangiaceae</taxon>
        <taxon>Laccaria</taxon>
    </lineage>
</organism>
<name>A0A0C9X6W0_9AGAR</name>
<proteinExistence type="predicted"/>
<accession>A0A0C9X6W0</accession>
<protein>
    <submittedName>
        <fullName evidence="1">Uncharacterized protein</fullName>
    </submittedName>
</protein>
<reference evidence="2" key="2">
    <citation type="submission" date="2015-01" db="EMBL/GenBank/DDBJ databases">
        <title>Evolutionary Origins and Diversification of the Mycorrhizal Mutualists.</title>
        <authorList>
            <consortium name="DOE Joint Genome Institute"/>
            <consortium name="Mycorrhizal Genomics Consortium"/>
            <person name="Kohler A."/>
            <person name="Kuo A."/>
            <person name="Nagy L.G."/>
            <person name="Floudas D."/>
            <person name="Copeland A."/>
            <person name="Barry K.W."/>
            <person name="Cichocki N."/>
            <person name="Veneault-Fourrey C."/>
            <person name="LaButti K."/>
            <person name="Lindquist E.A."/>
            <person name="Lipzen A."/>
            <person name="Lundell T."/>
            <person name="Morin E."/>
            <person name="Murat C."/>
            <person name="Riley R."/>
            <person name="Ohm R."/>
            <person name="Sun H."/>
            <person name="Tunlid A."/>
            <person name="Henrissat B."/>
            <person name="Grigoriev I.V."/>
            <person name="Hibbett D.S."/>
            <person name="Martin F."/>
        </authorList>
    </citation>
    <scope>NUCLEOTIDE SEQUENCE [LARGE SCALE GENOMIC DNA]</scope>
    <source>
        <strain evidence="2">LaAM-08-1</strain>
    </source>
</reference>
<reference evidence="1 2" key="1">
    <citation type="submission" date="2014-04" db="EMBL/GenBank/DDBJ databases">
        <authorList>
            <consortium name="DOE Joint Genome Institute"/>
            <person name="Kuo A."/>
            <person name="Kohler A."/>
            <person name="Nagy L.G."/>
            <person name="Floudas D."/>
            <person name="Copeland A."/>
            <person name="Barry K.W."/>
            <person name="Cichocki N."/>
            <person name="Veneault-Fourrey C."/>
            <person name="LaButti K."/>
            <person name="Lindquist E.A."/>
            <person name="Lipzen A."/>
            <person name="Lundell T."/>
            <person name="Morin E."/>
            <person name="Murat C."/>
            <person name="Sun H."/>
            <person name="Tunlid A."/>
            <person name="Henrissat B."/>
            <person name="Grigoriev I.V."/>
            <person name="Hibbett D.S."/>
            <person name="Martin F."/>
            <person name="Nordberg H.P."/>
            <person name="Cantor M.N."/>
            <person name="Hua S.X."/>
        </authorList>
    </citation>
    <scope>NUCLEOTIDE SEQUENCE [LARGE SCALE GENOMIC DNA]</scope>
    <source>
        <strain evidence="1 2">LaAM-08-1</strain>
    </source>
</reference>
<dbReference type="AlphaFoldDB" id="A0A0C9X6W0"/>
<keyword evidence="2" id="KW-1185">Reference proteome</keyword>
<dbReference type="HOGENOM" id="CLU_2109407_0_0_1"/>
<evidence type="ECO:0000313" key="1">
    <source>
        <dbReference type="EMBL" id="KIJ97043.1"/>
    </source>
</evidence>
<dbReference type="EMBL" id="KN838703">
    <property type="protein sequence ID" value="KIJ97043.1"/>
    <property type="molecule type" value="Genomic_DNA"/>
</dbReference>
<gene>
    <name evidence="1" type="ORF">K443DRAFT_10169</name>
</gene>